<dbReference type="GO" id="GO:0016887">
    <property type="term" value="F:ATP hydrolysis activity"/>
    <property type="evidence" value="ECO:0007669"/>
    <property type="project" value="InterPro"/>
</dbReference>
<reference evidence="6 7" key="1">
    <citation type="journal article" date="2019" name="Syst. Appl. Microbiol.">
        <title>Microvirga tunisiensis sp. nov., a root nodule symbiotic bacterium isolated from Lupinus micranthus and L. luteus grown in Northern Tunisia.</title>
        <authorList>
            <person name="Msaddak A."/>
            <person name="Rejili M."/>
            <person name="Duran D."/>
            <person name="Mars M."/>
            <person name="Palacios J.M."/>
            <person name="Ruiz-Argueso T."/>
            <person name="Rey L."/>
            <person name="Imperial J."/>
        </authorList>
    </citation>
    <scope>NUCLEOTIDE SEQUENCE [LARGE SCALE GENOMIC DNA]</scope>
    <source>
        <strain evidence="6 7">Lmie10</strain>
    </source>
</reference>
<evidence type="ECO:0000313" key="6">
    <source>
        <dbReference type="EMBL" id="MPR26370.1"/>
    </source>
</evidence>
<dbReference type="InterPro" id="IPR027417">
    <property type="entry name" value="P-loop_NTPase"/>
</dbReference>
<dbReference type="InterPro" id="IPR017871">
    <property type="entry name" value="ABC_transporter-like_CS"/>
</dbReference>
<dbReference type="InterPro" id="IPR003439">
    <property type="entry name" value="ABC_transporter-like_ATP-bd"/>
</dbReference>
<comment type="similarity">
    <text evidence="1">Belongs to the ABC transporter superfamily.</text>
</comment>
<dbReference type="Proteomes" id="UP000403266">
    <property type="component" value="Unassembled WGS sequence"/>
</dbReference>
<keyword evidence="2" id="KW-0813">Transport</keyword>
<dbReference type="GO" id="GO:0043190">
    <property type="term" value="C:ATP-binding cassette (ABC) transporter complex"/>
    <property type="evidence" value="ECO:0007669"/>
    <property type="project" value="TreeGrafter"/>
</dbReference>
<dbReference type="OrthoDB" id="9782163at2"/>
<organism evidence="6 7">
    <name type="scientific">Microvirga tunisiensis</name>
    <dbReference type="NCBI Taxonomy" id="2108360"/>
    <lineage>
        <taxon>Bacteria</taxon>
        <taxon>Pseudomonadati</taxon>
        <taxon>Pseudomonadota</taxon>
        <taxon>Alphaproteobacteria</taxon>
        <taxon>Hyphomicrobiales</taxon>
        <taxon>Methylobacteriaceae</taxon>
        <taxon>Microvirga</taxon>
    </lineage>
</organism>
<sequence>MSKSAPLPPEPAAEWGGVEIHYPFARHPAVGPVDLSIRPGERVLLLGPSGSGKSTLLLTLTGLIPDSIPAEVSGHVRLFGQDVSSQKPWDWARQVAQYFQDADQTLCGMRVEDELAFALESRALPPERISQAVTEVMRKVGVPEEWRHRRSAQLSGGERQLVALAATLIQDAPLFVADEPTAHLAPEAARRLHDLLTNGKGGQTILVVDHRLDGLIESIDRMVVLGRDGTVIAQGEPRAIFRDERSLLQSQGIWCPAASALDAELMRAGIATPVAPLSVEEALAHLDPEGAPRDHLDRARPAVEAFVASVRPTITTRDAPVLVQLAKADCAPFLGPTVLRGIDLAIHQGEVVGVLGRNGAGKSTLGLCLAGLLPLKAGTRQGPSGGYAFQRPENQFTAGTVYEELLTALPERMNTDEKAERVAAALEAWGLADLTRNHPFDLSQGQKRKLALASLTLSDRWPLLVLDEPMAGLDAHGAALLTQEILSLREKGHTLALITHDMDLALRLCPRSIVVGEGGILADGPTQELMNDAALLARAGLAEPACAAAMRWLKATARRLAVVPC</sequence>
<accession>A0A5N7MI26</accession>
<dbReference type="SUPFAM" id="SSF52540">
    <property type="entry name" value="P-loop containing nucleoside triphosphate hydrolases"/>
    <property type="match status" value="2"/>
</dbReference>
<gene>
    <name evidence="6" type="ORF">FS320_14325</name>
</gene>
<dbReference type="PROSITE" id="PS00211">
    <property type="entry name" value="ABC_TRANSPORTER_1"/>
    <property type="match status" value="2"/>
</dbReference>
<keyword evidence="3" id="KW-0547">Nucleotide-binding</keyword>
<dbReference type="InterPro" id="IPR050095">
    <property type="entry name" value="ECF_ABC_transporter_ATP-bd"/>
</dbReference>
<dbReference type="Pfam" id="PF00005">
    <property type="entry name" value="ABC_tran"/>
    <property type="match status" value="2"/>
</dbReference>
<dbReference type="PANTHER" id="PTHR43553">
    <property type="entry name" value="HEAVY METAL TRANSPORTER"/>
    <property type="match status" value="1"/>
</dbReference>
<feature type="domain" description="ABC transporter" evidence="5">
    <location>
        <begin position="15"/>
        <end position="253"/>
    </location>
</feature>
<evidence type="ECO:0000256" key="2">
    <source>
        <dbReference type="ARBA" id="ARBA00022448"/>
    </source>
</evidence>
<dbReference type="Gene3D" id="3.40.50.300">
    <property type="entry name" value="P-loop containing nucleotide triphosphate hydrolases"/>
    <property type="match status" value="2"/>
</dbReference>
<dbReference type="RefSeq" id="WP_152712546.1">
    <property type="nucleotide sequence ID" value="NZ_VOSJ01000044.1"/>
</dbReference>
<dbReference type="GO" id="GO:0005524">
    <property type="term" value="F:ATP binding"/>
    <property type="evidence" value="ECO:0007669"/>
    <property type="project" value="UniProtKB-KW"/>
</dbReference>
<dbReference type="PANTHER" id="PTHR43553:SF24">
    <property type="entry name" value="ENERGY-COUPLING FACTOR TRANSPORTER ATP-BINDING PROTEIN ECFA1"/>
    <property type="match status" value="1"/>
</dbReference>
<dbReference type="PROSITE" id="PS50893">
    <property type="entry name" value="ABC_TRANSPORTER_2"/>
    <property type="match status" value="2"/>
</dbReference>
<proteinExistence type="inferred from homology"/>
<evidence type="ECO:0000313" key="7">
    <source>
        <dbReference type="Proteomes" id="UP000403266"/>
    </source>
</evidence>
<evidence type="ECO:0000256" key="4">
    <source>
        <dbReference type="ARBA" id="ARBA00022840"/>
    </source>
</evidence>
<dbReference type="InterPro" id="IPR003593">
    <property type="entry name" value="AAA+_ATPase"/>
</dbReference>
<dbReference type="CDD" id="cd03225">
    <property type="entry name" value="ABC_cobalt_CbiO_domain1"/>
    <property type="match status" value="2"/>
</dbReference>
<dbReference type="AlphaFoldDB" id="A0A5N7MI26"/>
<dbReference type="InterPro" id="IPR015856">
    <property type="entry name" value="ABC_transpr_CbiO/EcfA_su"/>
</dbReference>
<keyword evidence="4 6" id="KW-0067">ATP-binding</keyword>
<feature type="domain" description="ABC transporter" evidence="5">
    <location>
        <begin position="323"/>
        <end position="542"/>
    </location>
</feature>
<dbReference type="EMBL" id="VOSK01000047">
    <property type="protein sequence ID" value="MPR26370.1"/>
    <property type="molecule type" value="Genomic_DNA"/>
</dbReference>
<dbReference type="GO" id="GO:0042626">
    <property type="term" value="F:ATPase-coupled transmembrane transporter activity"/>
    <property type="evidence" value="ECO:0007669"/>
    <property type="project" value="TreeGrafter"/>
</dbReference>
<comment type="caution">
    <text evidence="6">The sequence shown here is derived from an EMBL/GenBank/DDBJ whole genome shotgun (WGS) entry which is preliminary data.</text>
</comment>
<evidence type="ECO:0000259" key="5">
    <source>
        <dbReference type="PROSITE" id="PS50893"/>
    </source>
</evidence>
<evidence type="ECO:0000256" key="1">
    <source>
        <dbReference type="ARBA" id="ARBA00005417"/>
    </source>
</evidence>
<dbReference type="SMART" id="SM00382">
    <property type="entry name" value="AAA"/>
    <property type="match status" value="2"/>
</dbReference>
<name>A0A5N7MI26_9HYPH</name>
<keyword evidence="7" id="KW-1185">Reference proteome</keyword>
<evidence type="ECO:0000256" key="3">
    <source>
        <dbReference type="ARBA" id="ARBA00022741"/>
    </source>
</evidence>
<protein>
    <submittedName>
        <fullName evidence="6">ATP-binding cassette domain-containing protein</fullName>
    </submittedName>
</protein>